<protein>
    <recommendedName>
        <fullName evidence="5">Tyr recombinase domain-containing protein</fullName>
    </recommendedName>
</protein>
<evidence type="ECO:0000313" key="6">
    <source>
        <dbReference type="EMBL" id="PML58220.1"/>
    </source>
</evidence>
<dbReference type="InterPro" id="IPR013762">
    <property type="entry name" value="Integrase-like_cat_sf"/>
</dbReference>
<dbReference type="InterPro" id="IPR011010">
    <property type="entry name" value="DNA_brk_join_enz"/>
</dbReference>
<sequence length="407" mass="46936">MSLSDAALKGMLNRKHDRKRPKKVADRDGLSILWWPTGKLSWVYRYRFLSRQNDLTVGRYTSKEDSTSLKDARNIAARCRAWLDAGLDPKIEISLKTEESHTQKTVKDALEYWLTNYAVNHRQNVEKHRSQFERHIYPILGSVPVERCTTYQWVSCFDLIRDGNPALKRRAAPVAAGYIFQNIKQALRYCKVRQYASSNALDDLTITDVGKKQGKGERFLTDKELLEVVSWLKVGKVPSYYRNLVCLVLVFGSRSQELRLSTVHEWDLEAKLWTVPEEHSKTGKKIIRPIPERVIPLIAKLTASTQKNKKDLLLGELKSPESVSQYGRGIWKKLKHLEKWTLHDFRRTFSTKLADHGVAPHIAELLLGHELGGVMAIYNRSLYLDDKLIALNSWIDILEIFNDTRNP</sequence>
<dbReference type="RefSeq" id="WP_102578467.1">
    <property type="nucleotide sequence ID" value="NZ_MCYL01000008.1"/>
</dbReference>
<dbReference type="Proteomes" id="UP000235746">
    <property type="component" value="Unassembled WGS sequence"/>
</dbReference>
<name>A0A2N7IK22_9VIBR</name>
<dbReference type="Gene3D" id="3.30.160.390">
    <property type="entry name" value="Integrase, DNA-binding domain"/>
    <property type="match status" value="1"/>
</dbReference>
<keyword evidence="4" id="KW-0233">DNA recombination</keyword>
<reference evidence="7" key="1">
    <citation type="submission" date="2016-07" db="EMBL/GenBank/DDBJ databases">
        <title>Nontailed viruses are major unrecognized killers of bacteria in the ocean.</title>
        <authorList>
            <person name="Kauffman K."/>
            <person name="Hussain F."/>
            <person name="Yang J."/>
            <person name="Arevalo P."/>
            <person name="Brown J."/>
            <person name="Cutler M."/>
            <person name="Kelly L."/>
            <person name="Polz M.F."/>
        </authorList>
    </citation>
    <scope>NUCLEOTIDE SEQUENCE [LARGE SCALE GENOMIC DNA]</scope>
    <source>
        <strain evidence="7">10N.261.51.B8</strain>
    </source>
</reference>
<evidence type="ECO:0000256" key="4">
    <source>
        <dbReference type="ARBA" id="ARBA00023172"/>
    </source>
</evidence>
<feature type="domain" description="Tyr recombinase" evidence="5">
    <location>
        <begin position="215"/>
        <end position="391"/>
    </location>
</feature>
<organism evidence="6 7">
    <name type="scientific">Vibrio lentus</name>
    <dbReference type="NCBI Taxonomy" id="136468"/>
    <lineage>
        <taxon>Bacteria</taxon>
        <taxon>Pseudomonadati</taxon>
        <taxon>Pseudomonadota</taxon>
        <taxon>Gammaproteobacteria</taxon>
        <taxon>Vibrionales</taxon>
        <taxon>Vibrionaceae</taxon>
        <taxon>Vibrio</taxon>
    </lineage>
</organism>
<dbReference type="Gene3D" id="1.10.150.130">
    <property type="match status" value="1"/>
</dbReference>
<dbReference type="CDD" id="cd00801">
    <property type="entry name" value="INT_P4_C"/>
    <property type="match status" value="1"/>
</dbReference>
<dbReference type="Gene3D" id="1.10.443.10">
    <property type="entry name" value="Intergrase catalytic core"/>
    <property type="match status" value="1"/>
</dbReference>
<evidence type="ECO:0000256" key="2">
    <source>
        <dbReference type="ARBA" id="ARBA00022908"/>
    </source>
</evidence>
<dbReference type="Pfam" id="PF00589">
    <property type="entry name" value="Phage_integrase"/>
    <property type="match status" value="1"/>
</dbReference>
<comment type="similarity">
    <text evidence="1">Belongs to the 'phage' integrase family.</text>
</comment>
<evidence type="ECO:0000256" key="1">
    <source>
        <dbReference type="ARBA" id="ARBA00008857"/>
    </source>
</evidence>
<dbReference type="InterPro" id="IPR010998">
    <property type="entry name" value="Integrase_recombinase_N"/>
</dbReference>
<dbReference type="InterPro" id="IPR050808">
    <property type="entry name" value="Phage_Integrase"/>
</dbReference>
<keyword evidence="3" id="KW-0238">DNA-binding</keyword>
<dbReference type="InterPro" id="IPR025166">
    <property type="entry name" value="Integrase_DNA_bind_dom"/>
</dbReference>
<dbReference type="GO" id="GO:0015074">
    <property type="term" value="P:DNA integration"/>
    <property type="evidence" value="ECO:0007669"/>
    <property type="project" value="UniProtKB-KW"/>
</dbReference>
<evidence type="ECO:0000259" key="5">
    <source>
        <dbReference type="PROSITE" id="PS51898"/>
    </source>
</evidence>
<dbReference type="PANTHER" id="PTHR30629:SF2">
    <property type="entry name" value="PROPHAGE INTEGRASE INTS-RELATED"/>
    <property type="match status" value="1"/>
</dbReference>
<comment type="caution">
    <text evidence="6">The sequence shown here is derived from an EMBL/GenBank/DDBJ whole genome shotgun (WGS) entry which is preliminary data.</text>
</comment>
<proteinExistence type="inferred from homology"/>
<dbReference type="PROSITE" id="PS51898">
    <property type="entry name" value="TYR_RECOMBINASE"/>
    <property type="match status" value="1"/>
</dbReference>
<accession>A0A2N7IK22</accession>
<dbReference type="PANTHER" id="PTHR30629">
    <property type="entry name" value="PROPHAGE INTEGRASE"/>
    <property type="match status" value="1"/>
</dbReference>
<evidence type="ECO:0000313" key="7">
    <source>
        <dbReference type="Proteomes" id="UP000235746"/>
    </source>
</evidence>
<dbReference type="GO" id="GO:0006310">
    <property type="term" value="P:DNA recombination"/>
    <property type="evidence" value="ECO:0007669"/>
    <property type="project" value="UniProtKB-KW"/>
</dbReference>
<dbReference type="SUPFAM" id="SSF56349">
    <property type="entry name" value="DNA breaking-rejoining enzymes"/>
    <property type="match status" value="1"/>
</dbReference>
<dbReference type="InterPro" id="IPR002104">
    <property type="entry name" value="Integrase_catalytic"/>
</dbReference>
<evidence type="ECO:0000256" key="3">
    <source>
        <dbReference type="ARBA" id="ARBA00023125"/>
    </source>
</evidence>
<dbReference type="InterPro" id="IPR038488">
    <property type="entry name" value="Integrase_DNA-bd_sf"/>
</dbReference>
<dbReference type="AlphaFoldDB" id="A0A2N7IK22"/>
<dbReference type="Pfam" id="PF13356">
    <property type="entry name" value="Arm-DNA-bind_3"/>
    <property type="match status" value="1"/>
</dbReference>
<gene>
    <name evidence="6" type="ORF">BCT74_17035</name>
</gene>
<keyword evidence="2" id="KW-0229">DNA integration</keyword>
<dbReference type="EMBL" id="MCYL01000008">
    <property type="protein sequence ID" value="PML58220.1"/>
    <property type="molecule type" value="Genomic_DNA"/>
</dbReference>
<dbReference type="GO" id="GO:0003677">
    <property type="term" value="F:DNA binding"/>
    <property type="evidence" value="ECO:0007669"/>
    <property type="project" value="UniProtKB-KW"/>
</dbReference>